<proteinExistence type="predicted"/>
<gene>
    <name evidence="2" type="ORF">CEXT_198541</name>
</gene>
<keyword evidence="3" id="KW-1185">Reference proteome</keyword>
<dbReference type="AlphaFoldDB" id="A0AAV4XUN1"/>
<organism evidence="2 3">
    <name type="scientific">Caerostris extrusa</name>
    <name type="common">Bark spider</name>
    <name type="synonym">Caerostris bankana</name>
    <dbReference type="NCBI Taxonomy" id="172846"/>
    <lineage>
        <taxon>Eukaryota</taxon>
        <taxon>Metazoa</taxon>
        <taxon>Ecdysozoa</taxon>
        <taxon>Arthropoda</taxon>
        <taxon>Chelicerata</taxon>
        <taxon>Arachnida</taxon>
        <taxon>Araneae</taxon>
        <taxon>Araneomorphae</taxon>
        <taxon>Entelegynae</taxon>
        <taxon>Araneoidea</taxon>
        <taxon>Araneidae</taxon>
        <taxon>Caerostris</taxon>
    </lineage>
</organism>
<evidence type="ECO:0000313" key="3">
    <source>
        <dbReference type="Proteomes" id="UP001054945"/>
    </source>
</evidence>
<protein>
    <submittedName>
        <fullName evidence="2">Uncharacterized protein</fullName>
    </submittedName>
</protein>
<dbReference type="EMBL" id="BPLR01018191">
    <property type="protein sequence ID" value="GIY97634.1"/>
    <property type="molecule type" value="Genomic_DNA"/>
</dbReference>
<reference evidence="2 3" key="1">
    <citation type="submission" date="2021-06" db="EMBL/GenBank/DDBJ databases">
        <title>Caerostris extrusa draft genome.</title>
        <authorList>
            <person name="Kono N."/>
            <person name="Arakawa K."/>
        </authorList>
    </citation>
    <scope>NUCLEOTIDE SEQUENCE [LARGE SCALE GENOMIC DNA]</scope>
</reference>
<sequence>MEPFPLPHPRMTSHTICGAERHKHLTTRPLDHCNPQEPYGKRGHTSVASSGHNRCSDHLSVVAAVSHTICGTEKRRRGVSIEKFAAFSDW</sequence>
<evidence type="ECO:0000256" key="1">
    <source>
        <dbReference type="SAM" id="MobiDB-lite"/>
    </source>
</evidence>
<feature type="region of interest" description="Disordered" evidence="1">
    <location>
        <begin position="33"/>
        <end position="53"/>
    </location>
</feature>
<name>A0AAV4XUN1_CAEEX</name>
<dbReference type="Proteomes" id="UP001054945">
    <property type="component" value="Unassembled WGS sequence"/>
</dbReference>
<accession>A0AAV4XUN1</accession>
<evidence type="ECO:0000313" key="2">
    <source>
        <dbReference type="EMBL" id="GIY97634.1"/>
    </source>
</evidence>
<comment type="caution">
    <text evidence="2">The sequence shown here is derived from an EMBL/GenBank/DDBJ whole genome shotgun (WGS) entry which is preliminary data.</text>
</comment>